<name>A0AAJ4XDI3_9SPHI</name>
<gene>
    <name evidence="1" type="ORF">SAMEA4412673_02608</name>
</gene>
<evidence type="ECO:0000313" key="1">
    <source>
        <dbReference type="EMBL" id="SNV52080.1"/>
    </source>
</evidence>
<dbReference type="RefSeq" id="WP_093097503.1">
    <property type="nucleotide sequence ID" value="NZ_FNGK01000001.1"/>
</dbReference>
<dbReference type="AlphaFoldDB" id="A0AAJ4XDI3"/>
<proteinExistence type="predicted"/>
<evidence type="ECO:0000313" key="2">
    <source>
        <dbReference type="Proteomes" id="UP000215355"/>
    </source>
</evidence>
<dbReference type="EMBL" id="LT906468">
    <property type="protein sequence ID" value="SNV52080.1"/>
    <property type="molecule type" value="Genomic_DNA"/>
</dbReference>
<dbReference type="Proteomes" id="UP000215355">
    <property type="component" value="Chromosome 1"/>
</dbReference>
<organism evidence="1 2">
    <name type="scientific">Sphingobacterium mizutaii</name>
    <dbReference type="NCBI Taxonomy" id="1010"/>
    <lineage>
        <taxon>Bacteria</taxon>
        <taxon>Pseudomonadati</taxon>
        <taxon>Bacteroidota</taxon>
        <taxon>Sphingobacteriia</taxon>
        <taxon>Sphingobacteriales</taxon>
        <taxon>Sphingobacteriaceae</taxon>
        <taxon>Sphingobacterium</taxon>
    </lineage>
</organism>
<sequence>MLLFDEIPQPITWYDEFENQSRFLNGYEKHMFELLVQKDRLLPFQVRFPLDEFVTLFEIYDNSDALISRLDITQLKYVNLVEQEFNYYLWPSDYAIKTISGQDLNLPCGKSYYLKLNTNYSEYYSELFVPIDSIEKYLMIEWSEEHNVDPAYYLGELGFRFRFFVDTFITKGIPSIIVESDEDGHGEIIDISRKVSITYDIDFGIIPNFIYEAIAFMAIHRDIIVTTPKNLREGSIINVSLEETQIDDLSYWHLVMNFQQGRYYYNTACGHDIQPPKTEEYLIDQGATQDSYDSFIEQEDLS</sequence>
<reference evidence="1 2" key="1">
    <citation type="submission" date="2017-06" db="EMBL/GenBank/DDBJ databases">
        <authorList>
            <consortium name="Pathogen Informatics"/>
        </authorList>
    </citation>
    <scope>NUCLEOTIDE SEQUENCE [LARGE SCALE GENOMIC DNA]</scope>
    <source>
        <strain evidence="1 2">NCTC12149</strain>
    </source>
</reference>
<protein>
    <submittedName>
        <fullName evidence="1">Uncharacterized protein</fullName>
    </submittedName>
</protein>
<accession>A0AAJ4XDI3</accession>
<dbReference type="KEGG" id="smiz:4412673_02608"/>